<evidence type="ECO:0000313" key="2">
    <source>
        <dbReference type="Proteomes" id="UP001171945"/>
    </source>
</evidence>
<evidence type="ECO:0000313" key="1">
    <source>
        <dbReference type="EMBL" id="MDM8563679.1"/>
    </source>
</evidence>
<accession>A0ABT7VVS8</accession>
<feature type="non-terminal residue" evidence="1">
    <location>
        <position position="1"/>
    </location>
</feature>
<reference evidence="1" key="1">
    <citation type="submission" date="2023-06" db="EMBL/GenBank/DDBJ databases">
        <title>Uncultivated large filamentous bacteria from sulfidic sediments reveal new species and different genomic features in energy metabolism and defense.</title>
        <authorList>
            <person name="Fonseca A."/>
        </authorList>
    </citation>
    <scope>NUCLEOTIDE SEQUENCE</scope>
    <source>
        <strain evidence="1">HSG4</strain>
    </source>
</reference>
<name>A0ABT7VVS8_9GAMM</name>
<dbReference type="EMBL" id="JAUCGM010000799">
    <property type="protein sequence ID" value="MDM8563679.1"/>
    <property type="molecule type" value="Genomic_DNA"/>
</dbReference>
<keyword evidence="2" id="KW-1185">Reference proteome</keyword>
<comment type="caution">
    <text evidence="1">The sequence shown here is derived from an EMBL/GenBank/DDBJ whole genome shotgun (WGS) entry which is preliminary data.</text>
</comment>
<gene>
    <name evidence="1" type="ORF">QUF54_10030</name>
</gene>
<organism evidence="1 2">
    <name type="scientific">Candidatus Marithioploca araucensis</name>
    <dbReference type="NCBI Taxonomy" id="70273"/>
    <lineage>
        <taxon>Bacteria</taxon>
        <taxon>Pseudomonadati</taxon>
        <taxon>Pseudomonadota</taxon>
        <taxon>Gammaproteobacteria</taxon>
        <taxon>Thiotrichales</taxon>
        <taxon>Thiotrichaceae</taxon>
        <taxon>Candidatus Marithioploca</taxon>
    </lineage>
</organism>
<protein>
    <submittedName>
        <fullName evidence="1">Uncharacterized protein</fullName>
    </submittedName>
</protein>
<sequence length="94" mass="11325">AKEKRNPIFFKNRISKYCQRNPIFYKNLISQLCQRNPIFYIGFLNYAEEIRFFTSDFSIMPKKSDFLQKSDFSIMPKKSDFLHRISKLCLSQLI</sequence>
<proteinExistence type="predicted"/>
<dbReference type="Proteomes" id="UP001171945">
    <property type="component" value="Unassembled WGS sequence"/>
</dbReference>